<dbReference type="InterPro" id="IPR036291">
    <property type="entry name" value="NAD(P)-bd_dom_sf"/>
</dbReference>
<sequence>MPNPIRPSPPQNPLVETFKKYVEGITLGRAQTPDDVTNLVAFLAISDSDYITGQSIVSDGGMVYR</sequence>
<name>A0A077QCB7_XENBV</name>
<dbReference type="AlphaFoldDB" id="A0A077QCB7"/>
<evidence type="ECO:0000313" key="2">
    <source>
        <dbReference type="Proteomes" id="UP000028480"/>
    </source>
</evidence>
<dbReference type="SUPFAM" id="SSF51735">
    <property type="entry name" value="NAD(P)-binding Rossmann-fold domains"/>
    <property type="match status" value="1"/>
</dbReference>
<dbReference type="Gene3D" id="3.40.50.720">
    <property type="entry name" value="NAD(P)-binding Rossmann-like Domain"/>
    <property type="match status" value="1"/>
</dbReference>
<gene>
    <name evidence="1" type="ORF">XBI1_280038</name>
</gene>
<dbReference type="InterPro" id="IPR002347">
    <property type="entry name" value="SDR_fam"/>
</dbReference>
<dbReference type="EMBL" id="CBTB010000201">
    <property type="protein sequence ID" value="CDH33822.1"/>
    <property type="molecule type" value="Genomic_DNA"/>
</dbReference>
<reference evidence="1" key="1">
    <citation type="submission" date="2013-07" db="EMBL/GenBank/DDBJ databases">
        <title>Sub-species coevolution in mutualistic symbiosis.</title>
        <authorList>
            <person name="Murfin K."/>
            <person name="Klassen J."/>
            <person name="Lee M."/>
            <person name="Forst S."/>
            <person name="Stock P."/>
            <person name="Goodrich-Blair H."/>
        </authorList>
    </citation>
    <scope>NUCLEOTIDE SEQUENCE [LARGE SCALE GENOMIC DNA]</scope>
    <source>
        <strain evidence="1">Intermedium</strain>
    </source>
</reference>
<comment type="caution">
    <text evidence="1">The sequence shown here is derived from an EMBL/GenBank/DDBJ whole genome shotgun (WGS) entry which is preliminary data.</text>
</comment>
<dbReference type="Proteomes" id="UP000028480">
    <property type="component" value="Unassembled WGS sequence"/>
</dbReference>
<protein>
    <submittedName>
        <fullName evidence="1">Acetoin(Diacetyl) reductase</fullName>
    </submittedName>
</protein>
<dbReference type="HOGENOM" id="CLU_010194_47_13_6"/>
<dbReference type="Pfam" id="PF13561">
    <property type="entry name" value="adh_short_C2"/>
    <property type="match status" value="1"/>
</dbReference>
<organism evidence="1 2">
    <name type="scientific">Xenorhabdus bovienii str. Intermedium</name>
    <dbReference type="NCBI Taxonomy" id="1379677"/>
    <lineage>
        <taxon>Bacteria</taxon>
        <taxon>Pseudomonadati</taxon>
        <taxon>Pseudomonadota</taxon>
        <taxon>Gammaproteobacteria</taxon>
        <taxon>Enterobacterales</taxon>
        <taxon>Morganellaceae</taxon>
        <taxon>Xenorhabdus</taxon>
    </lineage>
</organism>
<proteinExistence type="predicted"/>
<evidence type="ECO:0000313" key="1">
    <source>
        <dbReference type="EMBL" id="CDH33822.1"/>
    </source>
</evidence>
<accession>A0A077QCB7</accession>